<dbReference type="Pfam" id="PF13490">
    <property type="entry name" value="zf-HC2"/>
    <property type="match status" value="1"/>
</dbReference>
<keyword evidence="4" id="KW-1185">Reference proteome</keyword>
<accession>A0A062XRK7</accession>
<dbReference type="Proteomes" id="UP000027284">
    <property type="component" value="Unassembled WGS sequence"/>
</dbReference>
<name>A0A062XRK7_9BACT</name>
<evidence type="ECO:0000259" key="2">
    <source>
        <dbReference type="Pfam" id="PF13490"/>
    </source>
</evidence>
<dbReference type="STRING" id="1312852.EG19_05810"/>
<reference evidence="3 4" key="1">
    <citation type="submission" date="2014-04" db="EMBL/GenBank/DDBJ databases">
        <title>The Genome Sequence of Thermoanaerobaculum aquaticum MP-01, The First Cultivated Group 23 Acidobacterium.</title>
        <authorList>
            <person name="Stamps B.W."/>
            <person name="Losey N.A."/>
            <person name="Lawson P.A."/>
            <person name="Stevenson B.S."/>
        </authorList>
    </citation>
    <scope>NUCLEOTIDE SEQUENCE [LARGE SCALE GENOMIC DNA]</scope>
    <source>
        <strain evidence="3 4">MP-01</strain>
    </source>
</reference>
<dbReference type="InterPro" id="IPR027383">
    <property type="entry name" value="Znf_put"/>
</dbReference>
<organism evidence="3 4">
    <name type="scientific">Thermoanaerobaculum aquaticum</name>
    <dbReference type="NCBI Taxonomy" id="1312852"/>
    <lineage>
        <taxon>Bacteria</taxon>
        <taxon>Pseudomonadati</taxon>
        <taxon>Acidobacteriota</taxon>
        <taxon>Thermoanaerobaculia</taxon>
        <taxon>Thermoanaerobaculales</taxon>
        <taxon>Thermoanaerobaculaceae</taxon>
        <taxon>Thermoanaerobaculum</taxon>
    </lineage>
</organism>
<dbReference type="AlphaFoldDB" id="A0A062XRK7"/>
<evidence type="ECO:0000313" key="3">
    <source>
        <dbReference type="EMBL" id="KDA53438.1"/>
    </source>
</evidence>
<dbReference type="EMBL" id="JMFG01000022">
    <property type="protein sequence ID" value="KDA53438.1"/>
    <property type="molecule type" value="Genomic_DNA"/>
</dbReference>
<feature type="domain" description="Putative zinc-finger" evidence="2">
    <location>
        <begin position="72"/>
        <end position="106"/>
    </location>
</feature>
<protein>
    <recommendedName>
        <fullName evidence="2">Putative zinc-finger domain-containing protein</fullName>
    </recommendedName>
</protein>
<sequence>MTLCVELLRFLEEGHSQLPSELAEHVASCPACTTLMAAWPDVTTAGQTVRDLRAPSELVAKIAALPRLPLACEQACEAASAVLDREASEEQRMALMDHLAQCPACRTTWDALATVKQVGEVTRAPQGLLPRLAAIPLPRIESKGRRWRLAAAAVYILAGTIFLAMGNSEVISREAVGKVSDAFFYGQAAVTNRLRWAEKEVKAWLSQTQKLARDSLSKAVSFWQETVSPQDKNLKPQKPVSEGEEEGRT</sequence>
<evidence type="ECO:0000313" key="4">
    <source>
        <dbReference type="Proteomes" id="UP000027284"/>
    </source>
</evidence>
<comment type="caution">
    <text evidence="3">The sequence shown here is derived from an EMBL/GenBank/DDBJ whole genome shotgun (WGS) entry which is preliminary data.</text>
</comment>
<gene>
    <name evidence="3" type="ORF">EG19_05810</name>
</gene>
<proteinExistence type="predicted"/>
<feature type="region of interest" description="Disordered" evidence="1">
    <location>
        <begin position="227"/>
        <end position="249"/>
    </location>
</feature>
<dbReference type="RefSeq" id="WP_038049784.1">
    <property type="nucleotide sequence ID" value="NZ_JMFG01000022.1"/>
</dbReference>
<dbReference type="OrthoDB" id="5197868at2"/>
<evidence type="ECO:0000256" key="1">
    <source>
        <dbReference type="SAM" id="MobiDB-lite"/>
    </source>
</evidence>